<dbReference type="GO" id="GO:0016740">
    <property type="term" value="F:transferase activity"/>
    <property type="evidence" value="ECO:0007669"/>
    <property type="project" value="UniProtKB-KW"/>
</dbReference>
<feature type="domain" description="Aminoglycoside phosphotransferase" evidence="1">
    <location>
        <begin position="48"/>
        <end position="289"/>
    </location>
</feature>
<protein>
    <submittedName>
        <fullName evidence="2">Phosphotransferase</fullName>
    </submittedName>
</protein>
<dbReference type="Gene3D" id="1.10.510.10">
    <property type="entry name" value="Transferase(Phosphotransferase) domain 1"/>
    <property type="match status" value="1"/>
</dbReference>
<dbReference type="Gene3D" id="1.20.58.840">
    <property type="match status" value="1"/>
</dbReference>
<evidence type="ECO:0000259" key="1">
    <source>
        <dbReference type="Pfam" id="PF01636"/>
    </source>
</evidence>
<keyword evidence="3" id="KW-1185">Reference proteome</keyword>
<evidence type="ECO:0000313" key="3">
    <source>
        <dbReference type="Proteomes" id="UP000005940"/>
    </source>
</evidence>
<dbReference type="InterPro" id="IPR011009">
    <property type="entry name" value="Kinase-like_dom_sf"/>
</dbReference>
<name>A0A7G3UPE5_STRT9</name>
<dbReference type="AlphaFoldDB" id="A0A7G3UPE5"/>
<dbReference type="Proteomes" id="UP000005940">
    <property type="component" value="Chromosome"/>
</dbReference>
<dbReference type="SUPFAM" id="SSF56112">
    <property type="entry name" value="Protein kinase-like (PK-like)"/>
    <property type="match status" value="1"/>
</dbReference>
<reference evidence="2 3" key="1">
    <citation type="journal article" date="2012" name="J. Bacteriol.">
        <title>Draft genome of Streptomyces tsukubaensis NRRL 18488, the producer of the clinically important immunosuppressant tacrolimus (FK506).</title>
        <authorList>
            <person name="Barreiro C."/>
            <person name="Prieto C."/>
            <person name="Sola-Landa A."/>
            <person name="Solera E."/>
            <person name="Martinez-Castro M."/>
            <person name="Perez-Redondo R."/>
            <person name="Garcia-Estrada C."/>
            <person name="Aparicio J.F."/>
            <person name="Fernandez-Martinez L.T."/>
            <person name="Santos-Aberturas J."/>
            <person name="Salehi-Najafabadi Z."/>
            <person name="Rodriguez-Garcia A."/>
            <person name="Tauch A."/>
            <person name="Martin J.F."/>
        </authorList>
    </citation>
    <scope>NUCLEOTIDE SEQUENCE [LARGE SCALE GENOMIC DNA]</scope>
    <source>
        <strain evidence="3">DSM 42081 / NBRC 108919 / NRRL 18488 / 9993</strain>
    </source>
</reference>
<accession>A0A7G3UPE5</accession>
<sequence length="336" mass="36327">MRHRPDEIDESGLCRALSAWNIEATALSHVPLGFGDHHWTAEGAGGERWFVTVSDLAAKYHCGIGVAAARDGLRRAMDTAAALADAGLGHADGGFVVAPLRTARGETLGDLGDLGDRHAVAVFPWLEGTAGDFGDEPDPAERAATLGLLAALHRSAPPAAARTLPPGLSARDRLERTLRATGEPWHGGPRSEPARALLAEYAPAVRRSLDDFDRLAAEVRDRAATPVLTHGEPHPGNLLRQGDRRLLLDWDTAGLAVPERDLWLVARDDTDLGLYEELAGRRPDPAALALYRLRWSLEDLDDFLVRFRSPHTAEPDTEEAWQGFTDTVKDLGTQGP</sequence>
<organism evidence="2 3">
    <name type="scientific">Streptomyces tsukubensis (strain DSM 42081 / NBRC 108919 / NRRL 18488 / 9993)</name>
    <dbReference type="NCBI Taxonomy" id="1114943"/>
    <lineage>
        <taxon>Bacteria</taxon>
        <taxon>Bacillati</taxon>
        <taxon>Actinomycetota</taxon>
        <taxon>Actinomycetes</taxon>
        <taxon>Kitasatosporales</taxon>
        <taxon>Streptomycetaceae</taxon>
        <taxon>Streptomyces</taxon>
    </lineage>
</organism>
<dbReference type="EMBL" id="CP029159">
    <property type="protein sequence ID" value="QKM71245.1"/>
    <property type="molecule type" value="Genomic_DNA"/>
</dbReference>
<gene>
    <name evidence="2" type="ORF">STSU_033195</name>
</gene>
<proteinExistence type="predicted"/>
<dbReference type="RefSeq" id="WP_130585445.1">
    <property type="nucleotide sequence ID" value="NZ_CP029159.1"/>
</dbReference>
<evidence type="ECO:0000313" key="2">
    <source>
        <dbReference type="EMBL" id="QKM71245.1"/>
    </source>
</evidence>
<dbReference type="Pfam" id="PF01636">
    <property type="entry name" value="APH"/>
    <property type="match status" value="1"/>
</dbReference>
<dbReference type="InterPro" id="IPR002575">
    <property type="entry name" value="Aminoglycoside_PTrfase"/>
</dbReference>